<reference evidence="3 4" key="1">
    <citation type="submission" date="2023-12" db="EMBL/GenBank/DDBJ databases">
        <title>A high-quality genome assembly for Dillenia turbinata (Dilleniales).</title>
        <authorList>
            <person name="Chanderbali A."/>
        </authorList>
    </citation>
    <scope>NUCLEOTIDE SEQUENCE [LARGE SCALE GENOMIC DNA]</scope>
    <source>
        <strain evidence="3">LSX21</strain>
        <tissue evidence="3">Leaf</tissue>
    </source>
</reference>
<keyword evidence="2" id="KW-1133">Transmembrane helix</keyword>
<protein>
    <submittedName>
        <fullName evidence="3">Uncharacterized protein</fullName>
    </submittedName>
</protein>
<dbReference type="GO" id="GO:0009787">
    <property type="term" value="P:regulation of abscisic acid-activated signaling pathway"/>
    <property type="evidence" value="ECO:0007669"/>
    <property type="project" value="InterPro"/>
</dbReference>
<name>A0AAN8UGD0_9MAGN</name>
<dbReference type="PANTHER" id="PTHR35474">
    <property type="entry name" value="ATP PHOSPHORIBOSYLTRANSFERASE REGULATORY SUBUNIT"/>
    <property type="match status" value="1"/>
</dbReference>
<feature type="transmembrane region" description="Helical" evidence="2">
    <location>
        <begin position="197"/>
        <end position="219"/>
    </location>
</feature>
<dbReference type="Proteomes" id="UP001370490">
    <property type="component" value="Unassembled WGS sequence"/>
</dbReference>
<dbReference type="EMBL" id="JBAMMX010000024">
    <property type="protein sequence ID" value="KAK6916298.1"/>
    <property type="molecule type" value="Genomic_DNA"/>
</dbReference>
<evidence type="ECO:0000313" key="4">
    <source>
        <dbReference type="Proteomes" id="UP001370490"/>
    </source>
</evidence>
<sequence>MSNSLFSLSIPSFSYPINSRIRISPPLLGPSLRFHLLQASRRVPSFTQESENRVNDRRDWSRNRSGVIWRGHAQEDEGDEFDDDDADDDDGEEEDRSLDLLVRFIQSLFRKVSKRARKAVRSVLPLPVSAKLVIVFPIQTGSNRVQNDCCVNSPRPRDTTGNNLRIIILGMANSSSQVGFSVDGVIILAFLWVLKAFLEVVCTFGSIVFISILLIRAIWSGVTYLQESRNLVNGFDSEHRAWTGVRPAT</sequence>
<gene>
    <name evidence="3" type="ORF">RJ641_019159</name>
</gene>
<keyword evidence="2" id="KW-0472">Membrane</keyword>
<dbReference type="PANTHER" id="PTHR35474:SF1">
    <property type="entry name" value="ATP PHOSPHORIBOSYLTRANSFERASE REGULATORY SUBUNIT"/>
    <property type="match status" value="1"/>
</dbReference>
<evidence type="ECO:0000313" key="3">
    <source>
        <dbReference type="EMBL" id="KAK6916298.1"/>
    </source>
</evidence>
<proteinExistence type="predicted"/>
<keyword evidence="4" id="KW-1185">Reference proteome</keyword>
<evidence type="ECO:0000256" key="2">
    <source>
        <dbReference type="SAM" id="Phobius"/>
    </source>
</evidence>
<accession>A0AAN8UGD0</accession>
<dbReference type="GO" id="GO:0010100">
    <property type="term" value="P:negative regulation of photomorphogenesis"/>
    <property type="evidence" value="ECO:0007669"/>
    <property type="project" value="InterPro"/>
</dbReference>
<organism evidence="3 4">
    <name type="scientific">Dillenia turbinata</name>
    <dbReference type="NCBI Taxonomy" id="194707"/>
    <lineage>
        <taxon>Eukaryota</taxon>
        <taxon>Viridiplantae</taxon>
        <taxon>Streptophyta</taxon>
        <taxon>Embryophyta</taxon>
        <taxon>Tracheophyta</taxon>
        <taxon>Spermatophyta</taxon>
        <taxon>Magnoliopsida</taxon>
        <taxon>eudicotyledons</taxon>
        <taxon>Gunneridae</taxon>
        <taxon>Pentapetalae</taxon>
        <taxon>Dilleniales</taxon>
        <taxon>Dilleniaceae</taxon>
        <taxon>Dillenia</taxon>
    </lineage>
</organism>
<comment type="caution">
    <text evidence="3">The sequence shown here is derived from an EMBL/GenBank/DDBJ whole genome shotgun (WGS) entry which is preliminary data.</text>
</comment>
<evidence type="ECO:0000256" key="1">
    <source>
        <dbReference type="SAM" id="MobiDB-lite"/>
    </source>
</evidence>
<dbReference type="InterPro" id="IPR039324">
    <property type="entry name" value="SHW1"/>
</dbReference>
<dbReference type="AlphaFoldDB" id="A0AAN8UGD0"/>
<feature type="compositionally biased region" description="Acidic residues" evidence="1">
    <location>
        <begin position="76"/>
        <end position="93"/>
    </location>
</feature>
<keyword evidence="2" id="KW-0812">Transmembrane</keyword>
<feature type="region of interest" description="Disordered" evidence="1">
    <location>
        <begin position="69"/>
        <end position="93"/>
    </location>
</feature>